<dbReference type="GO" id="GO:0032259">
    <property type="term" value="P:methylation"/>
    <property type="evidence" value="ECO:0007669"/>
    <property type="project" value="UniProtKB-KW"/>
</dbReference>
<dbReference type="Gene3D" id="3.40.50.150">
    <property type="entry name" value="Vaccinia Virus protein VP39"/>
    <property type="match status" value="1"/>
</dbReference>
<dbReference type="RefSeq" id="WP_380022292.1">
    <property type="nucleotide sequence ID" value="NZ_JBHSHD010000013.1"/>
</dbReference>
<feature type="domain" description="CheR-type methyltransferase" evidence="1">
    <location>
        <begin position="1"/>
        <end position="273"/>
    </location>
</feature>
<evidence type="ECO:0000259" key="1">
    <source>
        <dbReference type="PROSITE" id="PS50123"/>
    </source>
</evidence>
<organism evidence="2 3">
    <name type="scientific">Dokdonella ginsengisoli</name>
    <dbReference type="NCBI Taxonomy" id="363846"/>
    <lineage>
        <taxon>Bacteria</taxon>
        <taxon>Pseudomonadati</taxon>
        <taxon>Pseudomonadota</taxon>
        <taxon>Gammaproteobacteria</taxon>
        <taxon>Lysobacterales</taxon>
        <taxon>Rhodanobacteraceae</taxon>
        <taxon>Dokdonella</taxon>
    </lineage>
</organism>
<reference evidence="3" key="1">
    <citation type="journal article" date="2019" name="Int. J. Syst. Evol. Microbiol.">
        <title>The Global Catalogue of Microorganisms (GCM) 10K type strain sequencing project: providing services to taxonomists for standard genome sequencing and annotation.</title>
        <authorList>
            <consortium name="The Broad Institute Genomics Platform"/>
            <consortium name="The Broad Institute Genome Sequencing Center for Infectious Disease"/>
            <person name="Wu L."/>
            <person name="Ma J."/>
        </authorList>
    </citation>
    <scope>NUCLEOTIDE SEQUENCE [LARGE SCALE GENOMIC DNA]</scope>
    <source>
        <strain evidence="3">CCUG 30340</strain>
    </source>
</reference>
<gene>
    <name evidence="2" type="ORF">ACFO6Q_16925</name>
</gene>
<keyword evidence="3" id="KW-1185">Reference proteome</keyword>
<dbReference type="GO" id="GO:0008168">
    <property type="term" value="F:methyltransferase activity"/>
    <property type="evidence" value="ECO:0007669"/>
    <property type="project" value="UniProtKB-KW"/>
</dbReference>
<dbReference type="PROSITE" id="PS50123">
    <property type="entry name" value="CHER"/>
    <property type="match status" value="1"/>
</dbReference>
<protein>
    <submittedName>
        <fullName evidence="2">CheR family methyltransferase</fullName>
    </submittedName>
</protein>
<dbReference type="InterPro" id="IPR050903">
    <property type="entry name" value="Bact_Chemotaxis_MeTrfase"/>
</dbReference>
<sequence length="277" mass="31576">MARAEIEDVEVELFMRALQLRHGYDFSHYAPASFKRRVLNLAANAGCRTIIELVDRLLREDELVPQVIAGLSVPVSEMFRNPSVFRVLREEVLPVLASYPVINIWQAGCAFGQEVYSLAILLEEAGLYDRSQIFATDFSDAALVRAQEGIFPAREARSYSENYLAAGGRRSLADYYHARYEFMKFDERLKRNVTFANHNLVCDGVFCEAHLILCRNVLIYFTNTLQDHVLSLFRDSLVRNGFLCLGNRENIDFASAARDFTAVNARERVYRKNADAP</sequence>
<dbReference type="InterPro" id="IPR029063">
    <property type="entry name" value="SAM-dependent_MTases_sf"/>
</dbReference>
<dbReference type="SMART" id="SM00138">
    <property type="entry name" value="MeTrc"/>
    <property type="match status" value="1"/>
</dbReference>
<comment type="caution">
    <text evidence="2">The sequence shown here is derived from an EMBL/GenBank/DDBJ whole genome shotgun (WGS) entry which is preliminary data.</text>
</comment>
<dbReference type="InterPro" id="IPR022642">
    <property type="entry name" value="CheR_C"/>
</dbReference>
<dbReference type="SUPFAM" id="SSF53335">
    <property type="entry name" value="S-adenosyl-L-methionine-dependent methyltransferases"/>
    <property type="match status" value="1"/>
</dbReference>
<keyword evidence="2" id="KW-0489">Methyltransferase</keyword>
<dbReference type="Proteomes" id="UP001595886">
    <property type="component" value="Unassembled WGS sequence"/>
</dbReference>
<dbReference type="Pfam" id="PF01739">
    <property type="entry name" value="CheR"/>
    <property type="match status" value="1"/>
</dbReference>
<dbReference type="Pfam" id="PF03705">
    <property type="entry name" value="CheR_N"/>
    <property type="match status" value="1"/>
</dbReference>
<dbReference type="InterPro" id="IPR022641">
    <property type="entry name" value="CheR_N"/>
</dbReference>
<dbReference type="InterPro" id="IPR000780">
    <property type="entry name" value="CheR_MeTrfase"/>
</dbReference>
<dbReference type="PANTHER" id="PTHR24422">
    <property type="entry name" value="CHEMOTAXIS PROTEIN METHYLTRANSFERASE"/>
    <property type="match status" value="1"/>
</dbReference>
<keyword evidence="2" id="KW-0808">Transferase</keyword>
<evidence type="ECO:0000313" key="2">
    <source>
        <dbReference type="EMBL" id="MFC4822010.1"/>
    </source>
</evidence>
<proteinExistence type="predicted"/>
<name>A0ABV9QXA1_9GAMM</name>
<dbReference type="PRINTS" id="PR00996">
    <property type="entry name" value="CHERMTFRASE"/>
</dbReference>
<accession>A0ABV9QXA1</accession>
<evidence type="ECO:0000313" key="3">
    <source>
        <dbReference type="Proteomes" id="UP001595886"/>
    </source>
</evidence>
<dbReference type="EMBL" id="JBHSHD010000013">
    <property type="protein sequence ID" value="MFC4822010.1"/>
    <property type="molecule type" value="Genomic_DNA"/>
</dbReference>
<dbReference type="PANTHER" id="PTHR24422:SF8">
    <property type="entry name" value="CHEMOTAXIS PROTEIN"/>
    <property type="match status" value="1"/>
</dbReference>